<accession>A0A4U0SQU2</accession>
<sequence>MFRRLFWFVTGAAAGVWATTKVNRAMRRLTPDSLAAGAADKAVEAGARLKLFASDVRTGMAVREAQLNDALGLAAPEAEHPELPAPRRKGIARDTHNRKDDH</sequence>
<organism evidence="2 3">
    <name type="scientific">Actinacidiphila oryziradicis</name>
    <dbReference type="NCBI Taxonomy" id="2571141"/>
    <lineage>
        <taxon>Bacteria</taxon>
        <taxon>Bacillati</taxon>
        <taxon>Actinomycetota</taxon>
        <taxon>Actinomycetes</taxon>
        <taxon>Kitasatosporales</taxon>
        <taxon>Streptomycetaceae</taxon>
        <taxon>Actinacidiphila</taxon>
    </lineage>
</organism>
<dbReference type="Proteomes" id="UP000305778">
    <property type="component" value="Unassembled WGS sequence"/>
</dbReference>
<evidence type="ECO:0000313" key="3">
    <source>
        <dbReference type="Proteomes" id="UP000305778"/>
    </source>
</evidence>
<feature type="region of interest" description="Disordered" evidence="1">
    <location>
        <begin position="73"/>
        <end position="102"/>
    </location>
</feature>
<dbReference type="RefSeq" id="WP_136722507.1">
    <property type="nucleotide sequence ID" value="NZ_SUMC01000004.1"/>
</dbReference>
<reference evidence="2 3" key="1">
    <citation type="submission" date="2019-04" db="EMBL/GenBank/DDBJ databases">
        <title>Streptomyces oryziradicis sp. nov., a novel actinomycete isolated from rhizosphere soil of rice (Oryza sativa L.).</title>
        <authorList>
            <person name="Li C."/>
        </authorList>
    </citation>
    <scope>NUCLEOTIDE SEQUENCE [LARGE SCALE GENOMIC DNA]</scope>
    <source>
        <strain evidence="2 3">NEAU-C40</strain>
    </source>
</reference>
<gene>
    <name evidence="2" type="ORF">FCI23_06680</name>
</gene>
<keyword evidence="3" id="KW-1185">Reference proteome</keyword>
<evidence type="ECO:0008006" key="4">
    <source>
        <dbReference type="Google" id="ProtNLM"/>
    </source>
</evidence>
<evidence type="ECO:0000313" key="2">
    <source>
        <dbReference type="EMBL" id="TKA12474.1"/>
    </source>
</evidence>
<name>A0A4U0SQU2_9ACTN</name>
<protein>
    <recommendedName>
        <fullName evidence="4">Secreted protein</fullName>
    </recommendedName>
</protein>
<dbReference type="AlphaFoldDB" id="A0A4U0SQU2"/>
<feature type="compositionally biased region" description="Basic and acidic residues" evidence="1">
    <location>
        <begin position="91"/>
        <end position="102"/>
    </location>
</feature>
<dbReference type="Pfam" id="PF19664">
    <property type="entry name" value="DUF6167"/>
    <property type="match status" value="1"/>
</dbReference>
<comment type="caution">
    <text evidence="2">The sequence shown here is derived from an EMBL/GenBank/DDBJ whole genome shotgun (WGS) entry which is preliminary data.</text>
</comment>
<proteinExistence type="predicted"/>
<dbReference type="InterPro" id="IPR046165">
    <property type="entry name" value="DUF6167"/>
</dbReference>
<evidence type="ECO:0000256" key="1">
    <source>
        <dbReference type="SAM" id="MobiDB-lite"/>
    </source>
</evidence>
<dbReference type="EMBL" id="SUMC01000004">
    <property type="protein sequence ID" value="TKA12474.1"/>
    <property type="molecule type" value="Genomic_DNA"/>
</dbReference>